<dbReference type="AlphaFoldDB" id="A0A172XZV2"/>
<protein>
    <submittedName>
        <fullName evidence="1">Uncharacterized protein</fullName>
    </submittedName>
</protein>
<accession>A0A172XZV2</accession>
<proteinExistence type="predicted"/>
<reference evidence="1 2" key="1">
    <citation type="submission" date="2016-04" db="EMBL/GenBank/DDBJ databases">
        <title>Complete Genome Sequence of Chryseobacterium sp. IHBB 10212.</title>
        <authorList>
            <person name="Pal M."/>
            <person name="Swarnkar M.K."/>
            <person name="Kaushal K."/>
            <person name="Chhibber S."/>
            <person name="Singh A.K."/>
            <person name="Gulati A."/>
        </authorList>
    </citation>
    <scope>NUCLEOTIDE SEQUENCE [LARGE SCALE GENOMIC DNA]</scope>
    <source>
        <strain evidence="1 2">IHBB 10212</strain>
    </source>
</reference>
<dbReference type="OrthoDB" id="794403at2"/>
<dbReference type="EMBL" id="CP015199">
    <property type="protein sequence ID" value="ANF52494.1"/>
    <property type="molecule type" value="Genomic_DNA"/>
</dbReference>
<organism evidence="1 2">
    <name type="scientific">Chryseobacterium glaciei</name>
    <dbReference type="NCBI Taxonomy" id="1685010"/>
    <lineage>
        <taxon>Bacteria</taxon>
        <taxon>Pseudomonadati</taxon>
        <taxon>Bacteroidota</taxon>
        <taxon>Flavobacteriia</taxon>
        <taxon>Flavobacteriales</taxon>
        <taxon>Weeksellaceae</taxon>
        <taxon>Chryseobacterium group</taxon>
        <taxon>Chryseobacterium</taxon>
    </lineage>
</organism>
<gene>
    <name evidence="1" type="ORF">A0O34_19085</name>
</gene>
<dbReference type="KEGG" id="chh:A0O34_19085"/>
<evidence type="ECO:0000313" key="1">
    <source>
        <dbReference type="EMBL" id="ANF52494.1"/>
    </source>
</evidence>
<evidence type="ECO:0000313" key="2">
    <source>
        <dbReference type="Proteomes" id="UP000077824"/>
    </source>
</evidence>
<dbReference type="STRING" id="1685010.A0O34_19085"/>
<sequence>MKKLILLSSVSFFLMNCNKKTETVTPKTDVDTVATTEPVVDTLGPKSFCYLGVVGKDSVFATIDDNLGTITGKLSYKNSEKDSSMGTLSGIKSGDTLKLTYEFAAEGKSGNTNDIYFLQKKDAIIEGVGERDSQTGTKFVNENKIKYEGTDYKLVDCKLVSKVLK</sequence>
<keyword evidence="2" id="KW-1185">Reference proteome</keyword>
<dbReference type="Proteomes" id="UP000077824">
    <property type="component" value="Chromosome"/>
</dbReference>
<dbReference type="RefSeq" id="WP_066758351.1">
    <property type="nucleotide sequence ID" value="NZ_CP015199.1"/>
</dbReference>
<name>A0A172XZV2_9FLAO</name>